<dbReference type="RefSeq" id="WP_315878414.1">
    <property type="nucleotide sequence ID" value="NZ_JAWCTQ010000016.1"/>
</dbReference>
<accession>A0ABU3QKP1</accession>
<dbReference type="InterPro" id="IPR046242">
    <property type="entry name" value="DUF6275"/>
</dbReference>
<protein>
    <submittedName>
        <fullName evidence="1">DUF6275 family protein</fullName>
    </submittedName>
</protein>
<dbReference type="EMBL" id="JAWCTQ010000016">
    <property type="protein sequence ID" value="MDT9683340.1"/>
    <property type="molecule type" value="Genomic_DNA"/>
</dbReference>
<dbReference type="Pfam" id="PF19791">
    <property type="entry name" value="DUF6275"/>
    <property type="match status" value="1"/>
</dbReference>
<comment type="caution">
    <text evidence="1">The sequence shown here is derived from an EMBL/GenBank/DDBJ whole genome shotgun (WGS) entry which is preliminary data.</text>
</comment>
<evidence type="ECO:0000313" key="2">
    <source>
        <dbReference type="Proteomes" id="UP001250181"/>
    </source>
</evidence>
<name>A0ABU3QKP1_9ACTN</name>
<reference evidence="1 2" key="1">
    <citation type="submission" date="2023-09" db="EMBL/GenBank/DDBJ databases">
        <title>Streptomyces sp. nov.: A antagonism against Alternaria gaisen Producing Streptochlin, Isolated from Tamarix root soil.</title>
        <authorList>
            <person name="Chen Y."/>
        </authorList>
    </citation>
    <scope>NUCLEOTIDE SEQUENCE [LARGE SCALE GENOMIC DNA]</scope>
    <source>
        <strain evidence="1 2">TRM76323</strain>
    </source>
</reference>
<gene>
    <name evidence="1" type="ORF">RND61_14840</name>
</gene>
<keyword evidence="2" id="KW-1185">Reference proteome</keyword>
<dbReference type="Proteomes" id="UP001250181">
    <property type="component" value="Unassembled WGS sequence"/>
</dbReference>
<proteinExistence type="predicted"/>
<organism evidence="1 2">
    <name type="scientific">Streptomyces tamarix</name>
    <dbReference type="NCBI Taxonomy" id="3078565"/>
    <lineage>
        <taxon>Bacteria</taxon>
        <taxon>Bacillati</taxon>
        <taxon>Actinomycetota</taxon>
        <taxon>Actinomycetes</taxon>
        <taxon>Kitasatosporales</taxon>
        <taxon>Streptomycetaceae</taxon>
        <taxon>Streptomyces</taxon>
    </lineage>
</organism>
<evidence type="ECO:0000313" key="1">
    <source>
        <dbReference type="EMBL" id="MDT9683340.1"/>
    </source>
</evidence>
<sequence>MNKTTEEFINAAFSEISKKTGVSTSRMFVVWYAKELQNHKALVSFKGQAEDPSIGDYIEVTYNGDKKETYYDYYYKKLNVKVTDNENS</sequence>